<protein>
    <submittedName>
        <fullName evidence="3">PEP-CTERM sorting domain-containing protein</fullName>
    </submittedName>
</protein>
<evidence type="ECO:0000259" key="2">
    <source>
        <dbReference type="Pfam" id="PF07589"/>
    </source>
</evidence>
<evidence type="ECO:0000313" key="4">
    <source>
        <dbReference type="Proteomes" id="UP001495147"/>
    </source>
</evidence>
<dbReference type="Proteomes" id="UP001495147">
    <property type="component" value="Unassembled WGS sequence"/>
</dbReference>
<name>A0ABV0FVC2_9BURK</name>
<dbReference type="Pfam" id="PF07589">
    <property type="entry name" value="PEP-CTERM"/>
    <property type="match status" value="1"/>
</dbReference>
<evidence type="ECO:0000256" key="1">
    <source>
        <dbReference type="SAM" id="SignalP"/>
    </source>
</evidence>
<comment type="caution">
    <text evidence="3">The sequence shown here is derived from an EMBL/GenBank/DDBJ whole genome shotgun (WGS) entry which is preliminary data.</text>
</comment>
<sequence length="220" mass="22456">MHLKHFTPRPLLTALGLLLAAAPLAHAADAINDAAGDYLGSFTGAHAGDLDVLSATVLYDATSHLFSLSATFAGNVGTTPSAFFVWGVNRGSGTAGFAAQGVGGVRFDRVIFLRPGGTSSVQVAGNLAPGSVTWSGATLTAIIPEAMLPSNGFANKLDYTWNLWPRDGAVGGFAAISDFAPNNANFTTTAGTVTAVPEPATAALMLGGVLGLLAWRRRQG</sequence>
<keyword evidence="4" id="KW-1185">Reference proteome</keyword>
<keyword evidence="1" id="KW-0732">Signal</keyword>
<gene>
    <name evidence="3" type="ORF">ABDJ85_00175</name>
</gene>
<proteinExistence type="predicted"/>
<dbReference type="EMBL" id="JBDPZD010000001">
    <property type="protein sequence ID" value="MEO3689862.1"/>
    <property type="molecule type" value="Genomic_DNA"/>
</dbReference>
<feature type="chain" id="PRO_5046788594" evidence="1">
    <location>
        <begin position="28"/>
        <end position="220"/>
    </location>
</feature>
<reference evidence="3 4" key="1">
    <citation type="submission" date="2024-05" db="EMBL/GenBank/DDBJ databases">
        <title>Roseateles sp. DJS-2-20 16S ribosomal RNA gene Genome sequencing and assembly.</title>
        <authorList>
            <person name="Woo H."/>
        </authorList>
    </citation>
    <scope>NUCLEOTIDE SEQUENCE [LARGE SCALE GENOMIC DNA]</scope>
    <source>
        <strain evidence="3 4">DJS-2-20</strain>
    </source>
</reference>
<dbReference type="RefSeq" id="WP_347702703.1">
    <property type="nucleotide sequence ID" value="NZ_JBDPZD010000001.1"/>
</dbReference>
<dbReference type="InterPro" id="IPR013424">
    <property type="entry name" value="Ice-binding_C"/>
</dbReference>
<accession>A0ABV0FVC2</accession>
<organism evidence="3 4">
    <name type="scientific">Roseateles paludis</name>
    <dbReference type="NCBI Taxonomy" id="3145238"/>
    <lineage>
        <taxon>Bacteria</taxon>
        <taxon>Pseudomonadati</taxon>
        <taxon>Pseudomonadota</taxon>
        <taxon>Betaproteobacteria</taxon>
        <taxon>Burkholderiales</taxon>
        <taxon>Sphaerotilaceae</taxon>
        <taxon>Roseateles</taxon>
    </lineage>
</organism>
<evidence type="ECO:0000313" key="3">
    <source>
        <dbReference type="EMBL" id="MEO3689862.1"/>
    </source>
</evidence>
<feature type="signal peptide" evidence="1">
    <location>
        <begin position="1"/>
        <end position="27"/>
    </location>
</feature>
<feature type="domain" description="Ice-binding protein C-terminal" evidence="2">
    <location>
        <begin position="195"/>
        <end position="218"/>
    </location>
</feature>
<dbReference type="NCBIfam" id="TIGR02595">
    <property type="entry name" value="PEP_CTERM"/>
    <property type="match status" value="1"/>
</dbReference>